<name>A0ACA9SF19_9GLOM</name>
<sequence>NDLIAYLPRILRICTLIRTKFLTSMSLIYGLVARGSIILAEHTNSSGDFAQVTQAILEKIPPNNSKLTYVYDRYLFHYICEDGLTYMCMADDSFGRRVPFAFLQDIKER</sequence>
<keyword evidence="2" id="KW-1185">Reference proteome</keyword>
<organism evidence="1 2">
    <name type="scientific">Racocetra persica</name>
    <dbReference type="NCBI Taxonomy" id="160502"/>
    <lineage>
        <taxon>Eukaryota</taxon>
        <taxon>Fungi</taxon>
        <taxon>Fungi incertae sedis</taxon>
        <taxon>Mucoromycota</taxon>
        <taxon>Glomeromycotina</taxon>
        <taxon>Glomeromycetes</taxon>
        <taxon>Diversisporales</taxon>
        <taxon>Gigasporaceae</taxon>
        <taxon>Racocetra</taxon>
    </lineage>
</organism>
<feature type="non-terminal residue" evidence="1">
    <location>
        <position position="109"/>
    </location>
</feature>
<dbReference type="Proteomes" id="UP000789920">
    <property type="component" value="Unassembled WGS sequence"/>
</dbReference>
<accession>A0ACA9SF19</accession>
<gene>
    <name evidence="1" type="ORF">RPERSI_LOCUS30441</name>
</gene>
<dbReference type="EMBL" id="CAJVQC010118725">
    <property type="protein sequence ID" value="CAG8837812.1"/>
    <property type="molecule type" value="Genomic_DNA"/>
</dbReference>
<proteinExistence type="predicted"/>
<feature type="non-terminal residue" evidence="1">
    <location>
        <position position="1"/>
    </location>
</feature>
<evidence type="ECO:0000313" key="2">
    <source>
        <dbReference type="Proteomes" id="UP000789920"/>
    </source>
</evidence>
<protein>
    <submittedName>
        <fullName evidence="1">27105_t:CDS:1</fullName>
    </submittedName>
</protein>
<evidence type="ECO:0000313" key="1">
    <source>
        <dbReference type="EMBL" id="CAG8837812.1"/>
    </source>
</evidence>
<reference evidence="1" key="1">
    <citation type="submission" date="2021-06" db="EMBL/GenBank/DDBJ databases">
        <authorList>
            <person name="Kallberg Y."/>
            <person name="Tangrot J."/>
            <person name="Rosling A."/>
        </authorList>
    </citation>
    <scope>NUCLEOTIDE SEQUENCE</scope>
    <source>
        <strain evidence="1">MA461A</strain>
    </source>
</reference>
<comment type="caution">
    <text evidence="1">The sequence shown here is derived from an EMBL/GenBank/DDBJ whole genome shotgun (WGS) entry which is preliminary data.</text>
</comment>